<name>A0ABZ3FHL1_9FIRM</name>
<gene>
    <name evidence="1" type="ORF">TPELB_25000</name>
</gene>
<evidence type="ECO:0000313" key="1">
    <source>
        <dbReference type="EMBL" id="XAM42187.1"/>
    </source>
</evidence>
<dbReference type="Proteomes" id="UP001477947">
    <property type="component" value="Chromosome"/>
</dbReference>
<dbReference type="Pfam" id="PF22397">
    <property type="entry name" value="NADAR-DarT1"/>
    <property type="match status" value="1"/>
</dbReference>
<sequence>MAVRKVFRVSTNDNFFVETVNVNFKWSPGFAVSQKQKNIIQLHDEYKKIYENDNILEISTKSPNELGVKLSAFNLNFTTSKGRTVTVESAFQASKKFENGGPYIDILKKDSKSAKKDERLNESGKLISFVFFNEIWPLEPKTIFYDWIYMNALHKNKDLSKEIIKYNAFTDIEFNHNKSINCQAYSAALYVSLSENYLIEKALSSKDDYLRIINNNYFNNK</sequence>
<evidence type="ECO:0000313" key="2">
    <source>
        <dbReference type="Proteomes" id="UP001477947"/>
    </source>
</evidence>
<accession>A0ABZ3FHL1</accession>
<dbReference type="InterPro" id="IPR053913">
    <property type="entry name" value="NADAR-DarT1"/>
</dbReference>
<protein>
    <submittedName>
        <fullName evidence="1">Uncharacterized protein</fullName>
    </submittedName>
</protein>
<dbReference type="RefSeq" id="WP_343337518.1">
    <property type="nucleotide sequence ID" value="NZ_CP154622.1"/>
</dbReference>
<dbReference type="EMBL" id="CP154622">
    <property type="protein sequence ID" value="XAM42187.1"/>
    <property type="molecule type" value="Genomic_DNA"/>
</dbReference>
<proteinExistence type="predicted"/>
<reference evidence="1 2" key="1">
    <citation type="submission" date="2024-04" db="EMBL/GenBank/DDBJ databases">
        <title>Isolation and characterization of novel acetogenic strains of the genera Terrisporobacter and Acetoanaerobium.</title>
        <authorList>
            <person name="Boeer T."/>
            <person name="Schueler M.A."/>
            <person name="Lueschen A."/>
            <person name="Eysell L."/>
            <person name="Droege J."/>
            <person name="Heinemann M."/>
            <person name="Engelhardt L."/>
            <person name="Basen M."/>
            <person name="Daniel R."/>
        </authorList>
    </citation>
    <scope>NUCLEOTIDE SEQUENCE [LARGE SCALE GENOMIC DNA]</scope>
    <source>
        <strain evidence="1 2">ELB</strain>
    </source>
</reference>
<keyword evidence="2" id="KW-1185">Reference proteome</keyword>
<organism evidence="1 2">
    <name type="scientific">Terrisporobacter petrolearius</name>
    <dbReference type="NCBI Taxonomy" id="1460447"/>
    <lineage>
        <taxon>Bacteria</taxon>
        <taxon>Bacillati</taxon>
        <taxon>Bacillota</taxon>
        <taxon>Clostridia</taxon>
        <taxon>Peptostreptococcales</taxon>
        <taxon>Peptostreptococcaceae</taxon>
        <taxon>Terrisporobacter</taxon>
    </lineage>
</organism>